<reference evidence="1 2" key="1">
    <citation type="submission" date="2017-12" db="EMBL/GenBank/DDBJ databases">
        <authorList>
            <consortium name="DOE Joint Genome Institute"/>
            <person name="Haridas S."/>
            <person name="Kjaerbolling I."/>
            <person name="Vesth T.C."/>
            <person name="Frisvad J.C."/>
            <person name="Nybo J.L."/>
            <person name="Theobald S."/>
            <person name="Kuo A."/>
            <person name="Bowyer P."/>
            <person name="Matsuda Y."/>
            <person name="Mondo S."/>
            <person name="Lyhne E.K."/>
            <person name="Kogle M.E."/>
            <person name="Clum A."/>
            <person name="Lipzen A."/>
            <person name="Salamov A."/>
            <person name="Ngan C.Y."/>
            <person name="Daum C."/>
            <person name="Chiniquy J."/>
            <person name="Barry K."/>
            <person name="LaButti K."/>
            <person name="Simmons B.A."/>
            <person name="Magnuson J.K."/>
            <person name="Mortensen U.H."/>
            <person name="Larsen T.O."/>
            <person name="Grigoriev I.V."/>
            <person name="Baker S.E."/>
            <person name="Andersen M.R."/>
            <person name="Nordberg H.P."/>
            <person name="Cantor M.N."/>
            <person name="Hua S.X."/>
        </authorList>
    </citation>
    <scope>NUCLEOTIDE SEQUENCE [LARGE SCALE GENOMIC DNA]</scope>
    <source>
        <strain evidence="1 2">CBS 102.13</strain>
    </source>
</reference>
<dbReference type="AlphaFoldDB" id="A0A2I2FA41"/>
<dbReference type="STRING" id="41067.A0A2I2FA41"/>
<dbReference type="Proteomes" id="UP000234585">
    <property type="component" value="Unassembled WGS sequence"/>
</dbReference>
<dbReference type="RefSeq" id="XP_024671503.1">
    <property type="nucleotide sequence ID" value="XM_024817440.1"/>
</dbReference>
<dbReference type="Pfam" id="PF03663">
    <property type="entry name" value="Glyco_hydro_76"/>
    <property type="match status" value="1"/>
</dbReference>
<dbReference type="InterPro" id="IPR008928">
    <property type="entry name" value="6-hairpin_glycosidase_sf"/>
</dbReference>
<dbReference type="InterPro" id="IPR005198">
    <property type="entry name" value="Glyco_hydro_76"/>
</dbReference>
<keyword evidence="1" id="KW-0378">Hydrolase</keyword>
<dbReference type="GeneID" id="36524600"/>
<dbReference type="EMBL" id="KZ559142">
    <property type="protein sequence ID" value="PLB37491.1"/>
    <property type="molecule type" value="Genomic_DNA"/>
</dbReference>
<dbReference type="PANTHER" id="PTHR47791">
    <property type="entry name" value="MEIOTICALLY UP-REGULATED GENE 191 PROTEIN"/>
    <property type="match status" value="1"/>
</dbReference>
<dbReference type="GO" id="GO:0005975">
    <property type="term" value="P:carbohydrate metabolic process"/>
    <property type="evidence" value="ECO:0007669"/>
    <property type="project" value="InterPro"/>
</dbReference>
<gene>
    <name evidence="1" type="ORF">BDW47DRAFT_131963</name>
</gene>
<dbReference type="OrthoDB" id="9984024at2759"/>
<sequence>MAISAGGPTVASLGGANALEGSLSYRANGNYQKHARLAVDALQGWYNTSTGLWDTTGWWNGANCLTVLGDLVAVDPSSLNSSISVFNNTWTLAPNSKPSSAQRTVSLKLQTANPGTQQSVSTDASPDFTNAMYDDEGWWALAWIQAFDVTQDRRYLDTAVDIFTDMITGWGATCGGLWWNKQHTQNGAIENELFISVAAHLARRVPKQADAFQDWALKAWQWFSDSGLINDQHTINNGLDLSTCTNDHGTVWSYNQGVILGALVELSKLQSDKSYLSTARHIALGGIHALSNSDGVLQESCEPDCGADGSQFKGVFMRNLIRLHQAAPDREIESFLQRNADSIWDRDRDEDNHLGIRWSGPFAVADASTHSSACDAFVAAAALDQIRG</sequence>
<dbReference type="PANTHER" id="PTHR47791:SF1">
    <property type="entry name" value="ENDO MANNANASE, GH76 FAMILY (EUROFUNG)"/>
    <property type="match status" value="1"/>
</dbReference>
<keyword evidence="1" id="KW-0326">Glycosidase</keyword>
<proteinExistence type="predicted"/>
<dbReference type="SUPFAM" id="SSF48208">
    <property type="entry name" value="Six-hairpin glycosidases"/>
    <property type="match status" value="1"/>
</dbReference>
<accession>A0A2I2FA41</accession>
<name>A0A2I2FA41_ASPCN</name>
<dbReference type="InterPro" id="IPR053169">
    <property type="entry name" value="MUG_Protein"/>
</dbReference>
<organism evidence="1 2">
    <name type="scientific">Aspergillus candidus</name>
    <dbReference type="NCBI Taxonomy" id="41067"/>
    <lineage>
        <taxon>Eukaryota</taxon>
        <taxon>Fungi</taxon>
        <taxon>Dikarya</taxon>
        <taxon>Ascomycota</taxon>
        <taxon>Pezizomycotina</taxon>
        <taxon>Eurotiomycetes</taxon>
        <taxon>Eurotiomycetidae</taxon>
        <taxon>Eurotiales</taxon>
        <taxon>Aspergillaceae</taxon>
        <taxon>Aspergillus</taxon>
        <taxon>Aspergillus subgen. Circumdati</taxon>
    </lineage>
</organism>
<evidence type="ECO:0000313" key="1">
    <source>
        <dbReference type="EMBL" id="PLB37491.1"/>
    </source>
</evidence>
<evidence type="ECO:0000313" key="2">
    <source>
        <dbReference type="Proteomes" id="UP000234585"/>
    </source>
</evidence>
<keyword evidence="2" id="KW-1185">Reference proteome</keyword>
<dbReference type="GO" id="GO:0016798">
    <property type="term" value="F:hydrolase activity, acting on glycosyl bonds"/>
    <property type="evidence" value="ECO:0007669"/>
    <property type="project" value="UniProtKB-KW"/>
</dbReference>
<protein>
    <submittedName>
        <fullName evidence="1">Six-hairpin glycosidase</fullName>
    </submittedName>
</protein>
<dbReference type="Gene3D" id="1.50.10.20">
    <property type="match status" value="1"/>
</dbReference>